<dbReference type="InterPro" id="IPR027409">
    <property type="entry name" value="GroEL-like_apical_dom_sf"/>
</dbReference>
<dbReference type="Pfam" id="PF01504">
    <property type="entry name" value="PIP5K"/>
    <property type="match status" value="1"/>
</dbReference>
<sequence>MYTQCFLGSELVDWLIRQQKANTRVQAATLSQALLDGNYIEAFLDSNIFVDGHVWYQKGNFTQLNTNIDTSRQDSSWVQQLPHESSNTDSDSELLSPSLPGISTSNSYTLNLNVEANSAYLSRPLDSPNDEQLPTSSCKHDEGITAIRLSEQRELAPESGWFDASCLREENNEKEAYELLSEAYEQHEQSLLKQLLSVRGLSFSWNNILIPLTREIVTVIRPDKKHDAEQLDIKDYVQVKKLPGGNKEDTYLVNGIVFTKNVVHKDMVVDFENPSILLLECSVVYQRTQGRFMSIEPVMMQEQEYLRHAVARIVTLQPQVVLVQKNISRLAQDMLRQHGITLIHNVKRTVLERLSRCLEADIVNALDAHIGRPKLGSCKRFYLKIFDTVKGAKKTLMFFEGLPNPHLGATVLLRGPKSELERVKSVTSFLIFTAYNWRLEKSFLMDEFALPPNSRMEFLDESKDNSPQELNFKGTTVWEKPDKKTASDLSETQSVSEHKKILVQSVNDHSDPLQSGEDKVRDNTSEETLTVTELPQENNFKKHLEDTILCISPYVIFPMPYLETDAGKKCKLRRFFYKDMYFSEQFELNHKNKWKTVETTIENSEMKTKDLHPFLNEKITNANDHRIQNLLAHFRACGSQFSKTEILHVIESEIKGGKAIKPQLDVLDPMNHQRLAVLFYSFSHESNNAPAFCVDPWVVYMDFYGKNDIPLGCFLEKYCFRTTYACSSKACITPMDNHIRRFVHNSGSVTVVLNRFEDKYDEKEIVMWSSCTKCSFVSPVVSLSTDSWSYSFAKYLELRFHGEIFSRRGPNSCRHSLHHDHYQYFGYNNYVASFKYSPINIWEISLPPSVINLKLDFPKNHDNFIEQAKSLAQKGHDLFNLILEKSSGIIGDELEGVGNIKHLLAKEQNNFKQKIEQLQLTLTSPTIEEKKFDLQASTQNYWKIQEDLTRLKGILVDLVDTWNTHLGEAIRKSDKKKEKPLIIDVDSPISETSEGELAAEVIDSQEDIIVPRIEDSSTDSKKEFKKEKSMKNLLDKFLPSSGQASIIQSPFSSQEHYNLPAGVYGLMPVYELEVSSIIAYALNSLDYKRKMEEMHKSHVAEQTPSPIVKRKNIEKSEDNSGLLGFLRNKDMASAGADYGNIEQAVAVAEDGRKAKNLHVEIEFKDATCSFFCCIYLAEKFAALRAAVVPFGEEGFIRSLNRCIQWRAVGGKSGSSFHKTVDDRFIMKGMLRSEVQMFLESSSNYFAYMEKCRATMQPTLLGKIVGVYQVWYNSTNSDNRTYVLIMENLFYGRNVSQKFDLKGSMRNRLVVPDNRDGDVVLQDENLSKMICDNPLYVLPHSKKVFLAAISNDTEFLFTQSVMDYSLLVGLDANNKELVLGIIDYIRTFTLDKKLETMVKRTPFLGLQNKLPTIICPENYQKRFIEAMHRYFLAVPDHFAGLDKDLDIKFSE</sequence>
<dbReference type="InterPro" id="IPR002423">
    <property type="entry name" value="Cpn60/GroEL/TCP-1"/>
</dbReference>
<evidence type="ECO:0000259" key="8">
    <source>
        <dbReference type="PROSITE" id="PS50186"/>
    </source>
</evidence>
<dbReference type="FunFam" id="3.30.810.10:FF:000001">
    <property type="entry name" value="1-phosphatidylinositol 3-phosphate 5-kinase FAB1"/>
    <property type="match status" value="1"/>
</dbReference>
<evidence type="ECO:0000256" key="5">
    <source>
        <dbReference type="ARBA" id="ARBA00022840"/>
    </source>
</evidence>
<feature type="domain" description="PIPK" evidence="9">
    <location>
        <begin position="1103"/>
        <end position="1430"/>
    </location>
</feature>
<evidence type="ECO:0000313" key="11">
    <source>
        <dbReference type="Proteomes" id="UP001566132"/>
    </source>
</evidence>
<evidence type="ECO:0000256" key="1">
    <source>
        <dbReference type="ARBA" id="ARBA00012009"/>
    </source>
</evidence>
<dbReference type="Pfam" id="PF00118">
    <property type="entry name" value="Cpn60_TCP1"/>
    <property type="match status" value="1"/>
</dbReference>
<dbReference type="FunFam" id="3.50.7.10:FF:000007">
    <property type="entry name" value="1-phosphatidylinositol 3-phosphate 5-kinase isoform X1"/>
    <property type="match status" value="1"/>
</dbReference>
<gene>
    <name evidence="10" type="ORF">ABEB36_001133</name>
</gene>
<evidence type="ECO:0000256" key="4">
    <source>
        <dbReference type="ARBA" id="ARBA00022777"/>
    </source>
</evidence>
<dbReference type="GO" id="GO:0046488">
    <property type="term" value="P:phosphatidylinositol metabolic process"/>
    <property type="evidence" value="ECO:0007669"/>
    <property type="project" value="UniProtKB-UniRule"/>
</dbReference>
<evidence type="ECO:0000313" key="10">
    <source>
        <dbReference type="EMBL" id="KAL1517362.1"/>
    </source>
</evidence>
<dbReference type="InterPro" id="IPR027483">
    <property type="entry name" value="PInositol-4-P-4/5-kinase_C_sf"/>
</dbReference>
<evidence type="ECO:0000256" key="6">
    <source>
        <dbReference type="PROSITE-ProRule" id="PRU00781"/>
    </source>
</evidence>
<dbReference type="Gene3D" id="3.30.800.10">
    <property type="entry name" value="Phosphatidylinositol Phosphate Kinase II Beta"/>
    <property type="match status" value="1"/>
</dbReference>
<dbReference type="Pfam" id="PF00610">
    <property type="entry name" value="DEP"/>
    <property type="match status" value="1"/>
</dbReference>
<dbReference type="Gene3D" id="1.10.10.10">
    <property type="entry name" value="Winged helix-like DNA-binding domain superfamily/Winged helix DNA-binding domain"/>
    <property type="match status" value="1"/>
</dbReference>
<dbReference type="Gene3D" id="3.30.810.10">
    <property type="entry name" value="2-Layer Sandwich"/>
    <property type="match status" value="1"/>
</dbReference>
<dbReference type="InterPro" id="IPR027484">
    <property type="entry name" value="PInositol-4-P-5-kinase_N"/>
</dbReference>
<dbReference type="InterPro" id="IPR036390">
    <property type="entry name" value="WH_DNA-bd_sf"/>
</dbReference>
<dbReference type="PROSITE" id="PS50186">
    <property type="entry name" value="DEP"/>
    <property type="match status" value="1"/>
</dbReference>
<keyword evidence="11" id="KW-1185">Reference proteome</keyword>
<dbReference type="PANTHER" id="PTHR45748:SF7">
    <property type="entry name" value="1-PHOSPHATIDYLINOSITOL 3-PHOSPHATE 5-KINASE-RELATED"/>
    <property type="match status" value="1"/>
</dbReference>
<feature type="compositionally biased region" description="Polar residues" evidence="7">
    <location>
        <begin position="75"/>
        <end position="88"/>
    </location>
</feature>
<dbReference type="EMBL" id="JBDJPC010000001">
    <property type="protein sequence ID" value="KAL1517362.1"/>
    <property type="molecule type" value="Genomic_DNA"/>
</dbReference>
<feature type="compositionally biased region" description="Basic and acidic residues" evidence="7">
    <location>
        <begin position="508"/>
        <end position="524"/>
    </location>
</feature>
<dbReference type="SUPFAM" id="SSF52029">
    <property type="entry name" value="GroEL apical domain-like"/>
    <property type="match status" value="1"/>
</dbReference>
<dbReference type="SUPFAM" id="SSF46785">
    <property type="entry name" value="Winged helix' DNA-binding domain"/>
    <property type="match status" value="1"/>
</dbReference>
<keyword evidence="2 6" id="KW-0808">Transferase</keyword>
<evidence type="ECO:0000259" key="9">
    <source>
        <dbReference type="PROSITE" id="PS51455"/>
    </source>
</evidence>
<dbReference type="SUPFAM" id="SSF56104">
    <property type="entry name" value="SAICAR synthase-like"/>
    <property type="match status" value="1"/>
</dbReference>
<dbReference type="InterPro" id="IPR036388">
    <property type="entry name" value="WH-like_DNA-bd_sf"/>
</dbReference>
<dbReference type="PROSITE" id="PS51455">
    <property type="entry name" value="PIPK"/>
    <property type="match status" value="1"/>
</dbReference>
<evidence type="ECO:0000256" key="2">
    <source>
        <dbReference type="ARBA" id="ARBA00022679"/>
    </source>
</evidence>
<proteinExistence type="predicted"/>
<dbReference type="EC" id="2.7.1.150" evidence="1"/>
<evidence type="ECO:0000256" key="3">
    <source>
        <dbReference type="ARBA" id="ARBA00022741"/>
    </source>
</evidence>
<dbReference type="CDD" id="cd17300">
    <property type="entry name" value="PIPKc_PIKfyve"/>
    <property type="match status" value="1"/>
</dbReference>
<comment type="caution">
    <text evidence="10">The sequence shown here is derived from an EMBL/GenBank/DDBJ whole genome shotgun (WGS) entry which is preliminary data.</text>
</comment>
<dbReference type="InterPro" id="IPR002498">
    <property type="entry name" value="PInositol-4-P-4/5-kinase_core"/>
</dbReference>
<dbReference type="GO" id="GO:0005524">
    <property type="term" value="F:ATP binding"/>
    <property type="evidence" value="ECO:0007669"/>
    <property type="project" value="UniProtKB-UniRule"/>
</dbReference>
<protein>
    <recommendedName>
        <fullName evidence="1">1-phosphatidylinositol-3-phosphate 5-kinase</fullName>
        <ecNumber evidence="1">2.7.1.150</ecNumber>
    </recommendedName>
</protein>
<feature type="region of interest" description="Disordered" evidence="7">
    <location>
        <begin position="75"/>
        <end position="98"/>
    </location>
</feature>
<dbReference type="Proteomes" id="UP001566132">
    <property type="component" value="Unassembled WGS sequence"/>
</dbReference>
<dbReference type="InterPro" id="IPR000591">
    <property type="entry name" value="DEP_dom"/>
</dbReference>
<dbReference type="PANTHER" id="PTHR45748">
    <property type="entry name" value="1-PHOSPHATIDYLINOSITOL 3-PHOSPHATE 5-KINASE-RELATED"/>
    <property type="match status" value="1"/>
</dbReference>
<keyword evidence="4 6" id="KW-0418">Kinase</keyword>
<keyword evidence="5 6" id="KW-0067">ATP-binding</keyword>
<dbReference type="Gene3D" id="3.50.7.10">
    <property type="entry name" value="GroEL"/>
    <property type="match status" value="1"/>
</dbReference>
<dbReference type="GO" id="GO:0000285">
    <property type="term" value="F:1-phosphatidylinositol-3-phosphate 5-kinase activity"/>
    <property type="evidence" value="ECO:0007669"/>
    <property type="project" value="UniProtKB-EC"/>
</dbReference>
<evidence type="ECO:0000256" key="7">
    <source>
        <dbReference type="SAM" id="MobiDB-lite"/>
    </source>
</evidence>
<dbReference type="CDD" id="cd03334">
    <property type="entry name" value="Fab1_TCP"/>
    <property type="match status" value="1"/>
</dbReference>
<reference evidence="10 11" key="1">
    <citation type="submission" date="2024-05" db="EMBL/GenBank/DDBJ databases">
        <title>Genetic variation in Jamaican populations of the coffee berry borer (Hypothenemus hampei).</title>
        <authorList>
            <person name="Errbii M."/>
            <person name="Myrie A."/>
        </authorList>
    </citation>
    <scope>NUCLEOTIDE SEQUENCE [LARGE SCALE GENOMIC DNA]</scope>
    <source>
        <strain evidence="10">JA-Hopewell-2020-01-JO</strain>
        <tissue evidence="10">Whole body</tissue>
    </source>
</reference>
<keyword evidence="3 6" id="KW-0547">Nucleotide-binding</keyword>
<feature type="domain" description="DEP" evidence="8">
    <location>
        <begin position="1"/>
        <end position="60"/>
    </location>
</feature>
<organism evidence="10 11">
    <name type="scientific">Hypothenemus hampei</name>
    <name type="common">Coffee berry borer</name>
    <dbReference type="NCBI Taxonomy" id="57062"/>
    <lineage>
        <taxon>Eukaryota</taxon>
        <taxon>Metazoa</taxon>
        <taxon>Ecdysozoa</taxon>
        <taxon>Arthropoda</taxon>
        <taxon>Hexapoda</taxon>
        <taxon>Insecta</taxon>
        <taxon>Pterygota</taxon>
        <taxon>Neoptera</taxon>
        <taxon>Endopterygota</taxon>
        <taxon>Coleoptera</taxon>
        <taxon>Polyphaga</taxon>
        <taxon>Cucujiformia</taxon>
        <taxon>Curculionidae</taxon>
        <taxon>Scolytinae</taxon>
        <taxon>Hypothenemus</taxon>
    </lineage>
</organism>
<feature type="region of interest" description="Disordered" evidence="7">
    <location>
        <begin position="506"/>
        <end position="525"/>
    </location>
</feature>
<accession>A0ABD1FDL4</accession>
<dbReference type="InterPro" id="IPR044769">
    <property type="entry name" value="PIKfyve_PIPKc"/>
</dbReference>
<name>A0ABD1FDL4_HYPHA</name>
<dbReference type="SMART" id="SM00330">
    <property type="entry name" value="PIPKc"/>
    <property type="match status" value="1"/>
</dbReference>